<dbReference type="InterPro" id="IPR004358">
    <property type="entry name" value="Sig_transdc_His_kin-like_C"/>
</dbReference>
<dbReference type="SUPFAM" id="SSF55874">
    <property type="entry name" value="ATPase domain of HSP90 chaperone/DNA topoisomerase II/histidine kinase"/>
    <property type="match status" value="1"/>
</dbReference>
<dbReference type="SUPFAM" id="SSF52172">
    <property type="entry name" value="CheY-like"/>
    <property type="match status" value="1"/>
</dbReference>
<dbReference type="EMBL" id="BMFA01000002">
    <property type="protein sequence ID" value="GGB38928.1"/>
    <property type="molecule type" value="Genomic_DNA"/>
</dbReference>
<dbReference type="GO" id="GO:0000155">
    <property type="term" value="F:phosphorelay sensor kinase activity"/>
    <property type="evidence" value="ECO:0007669"/>
    <property type="project" value="InterPro"/>
</dbReference>
<dbReference type="PROSITE" id="PS50109">
    <property type="entry name" value="HIS_KIN"/>
    <property type="match status" value="1"/>
</dbReference>
<feature type="domain" description="Histidine kinase" evidence="7">
    <location>
        <begin position="1"/>
        <end position="217"/>
    </location>
</feature>
<evidence type="ECO:0000313" key="9">
    <source>
        <dbReference type="EMBL" id="GGB38928.1"/>
    </source>
</evidence>
<dbReference type="GO" id="GO:0009927">
    <property type="term" value="F:histidine phosphotransfer kinase activity"/>
    <property type="evidence" value="ECO:0007669"/>
    <property type="project" value="TreeGrafter"/>
</dbReference>
<dbReference type="AlphaFoldDB" id="A0A916WW85"/>
<dbReference type="CDD" id="cd17546">
    <property type="entry name" value="REC_hyHK_CKI1_RcsC-like"/>
    <property type="match status" value="1"/>
</dbReference>
<feature type="modified residue" description="4-aspartylphosphate" evidence="6">
    <location>
        <position position="291"/>
    </location>
</feature>
<comment type="catalytic activity">
    <reaction evidence="1">
        <text>ATP + protein L-histidine = ADP + protein N-phospho-L-histidine.</text>
        <dbReference type="EC" id="2.7.13.3"/>
    </reaction>
</comment>
<accession>A0A916WW85</accession>
<keyword evidence="10" id="KW-1185">Reference proteome</keyword>
<dbReference type="Gene3D" id="3.30.565.10">
    <property type="entry name" value="Histidine kinase-like ATPase, C-terminal domain"/>
    <property type="match status" value="1"/>
</dbReference>
<dbReference type="PRINTS" id="PR00344">
    <property type="entry name" value="BCTRLSENSOR"/>
</dbReference>
<evidence type="ECO:0000259" key="8">
    <source>
        <dbReference type="PROSITE" id="PS50110"/>
    </source>
</evidence>
<evidence type="ECO:0000256" key="3">
    <source>
        <dbReference type="ARBA" id="ARBA00022553"/>
    </source>
</evidence>
<dbReference type="Pfam" id="PF02518">
    <property type="entry name" value="HATPase_c"/>
    <property type="match status" value="1"/>
</dbReference>
<evidence type="ECO:0000256" key="4">
    <source>
        <dbReference type="ARBA" id="ARBA00022679"/>
    </source>
</evidence>
<protein>
    <recommendedName>
        <fullName evidence="2">histidine kinase</fullName>
        <ecNumber evidence="2">2.7.13.3</ecNumber>
    </recommendedName>
</protein>
<dbReference type="CDD" id="cd00082">
    <property type="entry name" value="HisKA"/>
    <property type="match status" value="1"/>
</dbReference>
<keyword evidence="5" id="KW-0418">Kinase</keyword>
<name>A0A916WW85_9HYPH</name>
<dbReference type="PANTHER" id="PTHR43047:SF72">
    <property type="entry name" value="OSMOSENSING HISTIDINE PROTEIN KINASE SLN1"/>
    <property type="match status" value="1"/>
</dbReference>
<proteinExistence type="predicted"/>
<keyword evidence="4" id="KW-0808">Transferase</keyword>
<reference evidence="9" key="1">
    <citation type="journal article" date="2014" name="Int. J. Syst. Evol. Microbiol.">
        <title>Complete genome sequence of Corynebacterium casei LMG S-19264T (=DSM 44701T), isolated from a smear-ripened cheese.</title>
        <authorList>
            <consortium name="US DOE Joint Genome Institute (JGI-PGF)"/>
            <person name="Walter F."/>
            <person name="Albersmeier A."/>
            <person name="Kalinowski J."/>
            <person name="Ruckert C."/>
        </authorList>
    </citation>
    <scope>NUCLEOTIDE SEQUENCE</scope>
    <source>
        <strain evidence="9">CGMCC 1.12426</strain>
    </source>
</reference>
<dbReference type="SMART" id="SM00448">
    <property type="entry name" value="REC"/>
    <property type="match status" value="1"/>
</dbReference>
<dbReference type="InterPro" id="IPR036890">
    <property type="entry name" value="HATPase_C_sf"/>
</dbReference>
<dbReference type="InterPro" id="IPR005467">
    <property type="entry name" value="His_kinase_dom"/>
</dbReference>
<evidence type="ECO:0000256" key="6">
    <source>
        <dbReference type="PROSITE-ProRule" id="PRU00169"/>
    </source>
</evidence>
<dbReference type="GO" id="GO:0005886">
    <property type="term" value="C:plasma membrane"/>
    <property type="evidence" value="ECO:0007669"/>
    <property type="project" value="TreeGrafter"/>
</dbReference>
<dbReference type="InterPro" id="IPR001789">
    <property type="entry name" value="Sig_transdc_resp-reg_receiver"/>
</dbReference>
<dbReference type="PROSITE" id="PS50110">
    <property type="entry name" value="RESPONSE_REGULATORY"/>
    <property type="match status" value="1"/>
</dbReference>
<organism evidence="9 10">
    <name type="scientific">Roseibium aquae</name>
    <dbReference type="NCBI Taxonomy" id="1323746"/>
    <lineage>
        <taxon>Bacteria</taxon>
        <taxon>Pseudomonadati</taxon>
        <taxon>Pseudomonadota</taxon>
        <taxon>Alphaproteobacteria</taxon>
        <taxon>Hyphomicrobiales</taxon>
        <taxon>Stappiaceae</taxon>
        <taxon>Roseibium</taxon>
    </lineage>
</organism>
<dbReference type="InterPro" id="IPR011006">
    <property type="entry name" value="CheY-like_superfamily"/>
</dbReference>
<dbReference type="InterPro" id="IPR003594">
    <property type="entry name" value="HATPase_dom"/>
</dbReference>
<evidence type="ECO:0000256" key="1">
    <source>
        <dbReference type="ARBA" id="ARBA00000085"/>
    </source>
</evidence>
<evidence type="ECO:0000313" key="10">
    <source>
        <dbReference type="Proteomes" id="UP000605148"/>
    </source>
</evidence>
<dbReference type="Pfam" id="PF00072">
    <property type="entry name" value="Response_reg"/>
    <property type="match status" value="1"/>
</dbReference>
<dbReference type="EC" id="2.7.13.3" evidence="2"/>
<dbReference type="InterPro" id="IPR003661">
    <property type="entry name" value="HisK_dim/P_dom"/>
</dbReference>
<gene>
    <name evidence="9" type="ORF">GCM10011316_08700</name>
</gene>
<dbReference type="SMART" id="SM00387">
    <property type="entry name" value="HATPase_c"/>
    <property type="match status" value="1"/>
</dbReference>
<reference evidence="9" key="2">
    <citation type="submission" date="2020-09" db="EMBL/GenBank/DDBJ databases">
        <authorList>
            <person name="Sun Q."/>
            <person name="Zhou Y."/>
        </authorList>
    </citation>
    <scope>NUCLEOTIDE SEQUENCE</scope>
    <source>
        <strain evidence="9">CGMCC 1.12426</strain>
    </source>
</reference>
<evidence type="ECO:0000256" key="5">
    <source>
        <dbReference type="ARBA" id="ARBA00022777"/>
    </source>
</evidence>
<dbReference type="Gene3D" id="3.40.50.2300">
    <property type="match status" value="1"/>
</dbReference>
<feature type="domain" description="Response regulatory" evidence="8">
    <location>
        <begin position="242"/>
        <end position="358"/>
    </location>
</feature>
<comment type="caution">
    <text evidence="9">The sequence shown here is derived from an EMBL/GenBank/DDBJ whole genome shotgun (WGS) entry which is preliminary data.</text>
</comment>
<dbReference type="Proteomes" id="UP000605148">
    <property type="component" value="Unassembled WGS sequence"/>
</dbReference>
<keyword evidence="3 6" id="KW-0597">Phosphoprotein</keyword>
<sequence>MRTPLAAMRLTAELIAKEPLSDTQRTRLEILVRAIDNLTGMTSSLVYAGASGGPPQAEPAGVHNLLEDTANLFRLAANANGLVLTTNFDPTLEGSVTLYPGHLTRTVATLLDNAIKYTGNGMVHLSACCRIRDPASSGGIVLEVTVTDTGPGLKEADIDSVFKPYVRGTAARHAAGGGAGLGLWGASELLKEVGGTMEVSSPEQGGCQFVISFPVTAGEAAHAAAFAEMPAKPTFDGPLNGHFLVVDDNGTNRRLLAALLESFGASLQEAGNGREALDAAANNSFDAILLDLHMPGMSGIDVARHLNETANGSRPAVIAVTAAHESADPETLRETGIDTVIAKPISPAALYGTLSEALCRARQARS</sequence>
<evidence type="ECO:0000259" key="7">
    <source>
        <dbReference type="PROSITE" id="PS50109"/>
    </source>
</evidence>
<evidence type="ECO:0000256" key="2">
    <source>
        <dbReference type="ARBA" id="ARBA00012438"/>
    </source>
</evidence>
<dbReference type="PANTHER" id="PTHR43047">
    <property type="entry name" value="TWO-COMPONENT HISTIDINE PROTEIN KINASE"/>
    <property type="match status" value="1"/>
</dbReference>